<feature type="transmembrane region" description="Helical" evidence="1">
    <location>
        <begin position="128"/>
        <end position="149"/>
    </location>
</feature>
<feature type="transmembrane region" description="Helical" evidence="1">
    <location>
        <begin position="155"/>
        <end position="173"/>
    </location>
</feature>
<sequence>MKKNFLFSSWLFSLANSFSAPLLGLYIYIYSNILYTINFLLISSIFILVGYIIVGHLSSIWKQSIIYYRIGIFLFILFYLVIFVLNKDTPKYIDIVGSLYGLAQGFYWSGWDIIFYRTPKKLNFFNKSTYLGFITSLLSPGVYGSILSIFHNSGYGILFVLTAVLLLFAQLFVEDVKIDSVKLNIRNSLLVINDNKTYRSTMISLALVSGVNYILGSLNVILLYTISKSYFNFTVLNYILTSLSVFSVYLLRDRLIDRIRPYKLVLISSLTLVLSGIFVLLGLPLVYLVIYNVTSPLIYPIIDVINWNNMDRRFLMDYLVNRQVLLNTGRILSSVSEVFIAIFSPSQEVVSILPLVFIASVIFARSESQKQTVLEG</sequence>
<dbReference type="GeneID" id="42798629"/>
<keyword evidence="1" id="KW-0812">Transmembrane</keyword>
<gene>
    <name evidence="2" type="ORF">D1868_06125</name>
</gene>
<organism evidence="2 3">
    <name type="scientific">Stygiolobus azoricus</name>
    <dbReference type="NCBI Taxonomy" id="41675"/>
    <lineage>
        <taxon>Archaea</taxon>
        <taxon>Thermoproteota</taxon>
        <taxon>Thermoprotei</taxon>
        <taxon>Sulfolobales</taxon>
        <taxon>Sulfolobaceae</taxon>
        <taxon>Stygiolobus</taxon>
    </lineage>
</organism>
<name>A0A650CP46_9CREN</name>
<keyword evidence="1" id="KW-1133">Transmembrane helix</keyword>
<proteinExistence type="predicted"/>
<dbReference type="EMBL" id="CP045483">
    <property type="protein sequence ID" value="QGR19610.1"/>
    <property type="molecule type" value="Genomic_DNA"/>
</dbReference>
<dbReference type="RefSeq" id="WP_156006553.1">
    <property type="nucleotide sequence ID" value="NZ_CP045483.1"/>
</dbReference>
<feature type="transmembrane region" description="Helical" evidence="1">
    <location>
        <begin position="29"/>
        <end position="54"/>
    </location>
</feature>
<feature type="transmembrane region" description="Helical" evidence="1">
    <location>
        <begin position="230"/>
        <end position="252"/>
    </location>
</feature>
<keyword evidence="3" id="KW-1185">Reference proteome</keyword>
<dbReference type="SUPFAM" id="SSF103473">
    <property type="entry name" value="MFS general substrate transporter"/>
    <property type="match status" value="1"/>
</dbReference>
<protein>
    <recommendedName>
        <fullName evidence="4">MFS transporter</fullName>
    </recommendedName>
</protein>
<accession>A0A650CP46</accession>
<keyword evidence="1" id="KW-0472">Membrane</keyword>
<feature type="transmembrane region" description="Helical" evidence="1">
    <location>
        <begin position="264"/>
        <end position="290"/>
    </location>
</feature>
<dbReference type="OrthoDB" id="42328at2157"/>
<dbReference type="InterPro" id="IPR036259">
    <property type="entry name" value="MFS_trans_sf"/>
</dbReference>
<dbReference type="Proteomes" id="UP000423396">
    <property type="component" value="Chromosome"/>
</dbReference>
<dbReference type="AlphaFoldDB" id="A0A650CP46"/>
<feature type="transmembrane region" description="Helical" evidence="1">
    <location>
        <begin position="202"/>
        <end position="224"/>
    </location>
</feature>
<evidence type="ECO:0000313" key="2">
    <source>
        <dbReference type="EMBL" id="QGR19610.1"/>
    </source>
</evidence>
<evidence type="ECO:0000313" key="3">
    <source>
        <dbReference type="Proteomes" id="UP000423396"/>
    </source>
</evidence>
<feature type="transmembrane region" description="Helical" evidence="1">
    <location>
        <begin position="97"/>
        <end position="116"/>
    </location>
</feature>
<reference evidence="2 3" key="1">
    <citation type="submission" date="2019-10" db="EMBL/GenBank/DDBJ databases">
        <title>Genome Sequences from Six Type Strain Members of the Archaeal Family Sulfolobaceae: Acidianus ambivalens, Acidianus infernus, Metallosphaera prunae, Stygiolobus azoricus, Sulfolobus metallicus, and Sulfurisphaera ohwakuensis.</title>
        <authorList>
            <person name="Counts J.A."/>
            <person name="Kelly R.M."/>
        </authorList>
    </citation>
    <scope>NUCLEOTIDE SEQUENCE [LARGE SCALE GENOMIC DNA]</scope>
    <source>
        <strain evidence="2 3">FC6</strain>
    </source>
</reference>
<dbReference type="KEGG" id="sazo:D1868_06125"/>
<evidence type="ECO:0000256" key="1">
    <source>
        <dbReference type="SAM" id="Phobius"/>
    </source>
</evidence>
<evidence type="ECO:0008006" key="4">
    <source>
        <dbReference type="Google" id="ProtNLM"/>
    </source>
</evidence>
<feature type="transmembrane region" description="Helical" evidence="1">
    <location>
        <begin position="66"/>
        <end position="85"/>
    </location>
</feature>